<feature type="domain" description="Antitoxin Xre/MbcA/ParS-like toxin-binding" evidence="1">
    <location>
        <begin position="74"/>
        <end position="127"/>
    </location>
</feature>
<dbReference type="EMBL" id="BMIF01000029">
    <property type="protein sequence ID" value="GGA82680.1"/>
    <property type="molecule type" value="Genomic_DNA"/>
</dbReference>
<sequence length="128" mass="14373">MQQERSYSGEQKAAVGLKAYSRIVVAWALSATEAAALLNVSAEDWDRIQQGSFKDELSEEQLLRISATVGIYKALETYFEEPLSRSWLTRPNDAPFFNGNRPFDTAIKGGLPQLIEIRWYLDAVAQGM</sequence>
<dbReference type="AlphaFoldDB" id="A0A916WBE5"/>
<dbReference type="Proteomes" id="UP000636264">
    <property type="component" value="Unassembled WGS sequence"/>
</dbReference>
<dbReference type="Pfam" id="PF09722">
    <property type="entry name" value="Xre_MbcA_ParS_C"/>
    <property type="match status" value="1"/>
</dbReference>
<name>A0A916WBE5_9HYPH</name>
<evidence type="ECO:0000259" key="1">
    <source>
        <dbReference type="Pfam" id="PF09722"/>
    </source>
</evidence>
<keyword evidence="3" id="KW-1185">Reference proteome</keyword>
<accession>A0A916WBE5</accession>
<protein>
    <recommendedName>
        <fullName evidence="1">Antitoxin Xre/MbcA/ParS-like toxin-binding domain-containing protein</fullName>
    </recommendedName>
</protein>
<dbReference type="InterPro" id="IPR024467">
    <property type="entry name" value="Xre/MbcA/ParS-like_toxin-bd"/>
</dbReference>
<proteinExistence type="predicted"/>
<evidence type="ECO:0000313" key="3">
    <source>
        <dbReference type="Proteomes" id="UP000636264"/>
    </source>
</evidence>
<evidence type="ECO:0000313" key="2">
    <source>
        <dbReference type="EMBL" id="GGA82680.1"/>
    </source>
</evidence>
<organism evidence="2 3">
    <name type="scientific">Nitratireductor aestuarii</name>
    <dbReference type="NCBI Taxonomy" id="1735103"/>
    <lineage>
        <taxon>Bacteria</taxon>
        <taxon>Pseudomonadati</taxon>
        <taxon>Pseudomonadota</taxon>
        <taxon>Alphaproteobacteria</taxon>
        <taxon>Hyphomicrobiales</taxon>
        <taxon>Phyllobacteriaceae</taxon>
        <taxon>Nitratireductor</taxon>
    </lineage>
</organism>
<reference evidence="2" key="1">
    <citation type="journal article" date="2014" name="Int. J. Syst. Evol. Microbiol.">
        <title>Complete genome sequence of Corynebacterium casei LMG S-19264T (=DSM 44701T), isolated from a smear-ripened cheese.</title>
        <authorList>
            <consortium name="US DOE Joint Genome Institute (JGI-PGF)"/>
            <person name="Walter F."/>
            <person name="Albersmeier A."/>
            <person name="Kalinowski J."/>
            <person name="Ruckert C."/>
        </authorList>
    </citation>
    <scope>NUCLEOTIDE SEQUENCE</scope>
    <source>
        <strain evidence="2">CGMCC 1.15320</strain>
    </source>
</reference>
<gene>
    <name evidence="2" type="ORF">GCM10011385_41150</name>
</gene>
<reference evidence="2" key="2">
    <citation type="submission" date="2020-09" db="EMBL/GenBank/DDBJ databases">
        <authorList>
            <person name="Sun Q."/>
            <person name="Zhou Y."/>
        </authorList>
    </citation>
    <scope>NUCLEOTIDE SEQUENCE</scope>
    <source>
        <strain evidence="2">CGMCC 1.15320</strain>
    </source>
</reference>
<dbReference type="RefSeq" id="WP_210315584.1">
    <property type="nucleotide sequence ID" value="NZ_BMIF01000029.1"/>
</dbReference>
<comment type="caution">
    <text evidence="2">The sequence shown here is derived from an EMBL/GenBank/DDBJ whole genome shotgun (WGS) entry which is preliminary data.</text>
</comment>